<name>A0ABY8SVS1_9BURK</name>
<dbReference type="EMBL" id="CP125947">
    <property type="protein sequence ID" value="WHS67122.1"/>
    <property type="molecule type" value="Genomic_DNA"/>
</dbReference>
<reference evidence="1 2" key="1">
    <citation type="submission" date="2023-05" db="EMBL/GenBank/DDBJ databases">
        <authorList>
            <person name="Yin Y."/>
            <person name="Lu Z."/>
        </authorList>
    </citation>
    <scope>NUCLEOTIDE SEQUENCE [LARGE SCALE GENOMIC DNA]</scope>
    <source>
        <strain evidence="1 2">ZM22</strain>
    </source>
</reference>
<gene>
    <name evidence="1" type="ORF">QMY55_08400</name>
</gene>
<evidence type="ECO:0000313" key="1">
    <source>
        <dbReference type="EMBL" id="WHS67122.1"/>
    </source>
</evidence>
<dbReference type="Proteomes" id="UP001240697">
    <property type="component" value="Chromosome"/>
</dbReference>
<accession>A0ABY8SVS1</accession>
<evidence type="ECO:0000313" key="2">
    <source>
        <dbReference type="Proteomes" id="UP001240697"/>
    </source>
</evidence>
<organism evidence="1 2">
    <name type="scientific">Comamonas resistens</name>
    <dbReference type="NCBI Taxonomy" id="3046670"/>
    <lineage>
        <taxon>Bacteria</taxon>
        <taxon>Pseudomonadati</taxon>
        <taxon>Pseudomonadota</taxon>
        <taxon>Betaproteobacteria</taxon>
        <taxon>Burkholderiales</taxon>
        <taxon>Comamonadaceae</taxon>
        <taxon>Comamonas</taxon>
    </lineage>
</organism>
<sequence length="112" mass="12169">MSKPLNPCPNCQSTPERFFAGGGAFCTEVIACSKGCMERHMRHPVHIRSADVKGWDDLADAWNTGTLFDDGSGRPNVQFDQSPPGNQVEFVGPYNNWSPAISDAKIARKGAT</sequence>
<proteinExistence type="predicted"/>
<protein>
    <submittedName>
        <fullName evidence="1">Uncharacterized protein</fullName>
    </submittedName>
</protein>
<dbReference type="RefSeq" id="WP_283488169.1">
    <property type="nucleotide sequence ID" value="NZ_CP125947.1"/>
</dbReference>
<keyword evidence="2" id="KW-1185">Reference proteome</keyword>